<dbReference type="PANTHER" id="PTHR38481:SF1">
    <property type="entry name" value="HYALURONATE LYASE"/>
    <property type="match status" value="1"/>
</dbReference>
<dbReference type="InterPro" id="IPR004103">
    <property type="entry name" value="Lyase_8_C"/>
</dbReference>
<dbReference type="GO" id="GO:0005576">
    <property type="term" value="C:extracellular region"/>
    <property type="evidence" value="ECO:0007669"/>
    <property type="project" value="InterPro"/>
</dbReference>
<dbReference type="SUPFAM" id="SSF74650">
    <property type="entry name" value="Galactose mutarotase-like"/>
    <property type="match status" value="1"/>
</dbReference>
<dbReference type="Pfam" id="PF02884">
    <property type="entry name" value="Lyase_8_C"/>
    <property type="match status" value="1"/>
</dbReference>
<dbReference type="SUPFAM" id="SSF49863">
    <property type="entry name" value="Hyaluronate lyase-like, C-terminal domain"/>
    <property type="match status" value="1"/>
</dbReference>
<dbReference type="InterPro" id="IPR014718">
    <property type="entry name" value="GH-type_carb-bd"/>
</dbReference>
<dbReference type="InterPro" id="IPR011013">
    <property type="entry name" value="Gal_mutarotase_sf_dom"/>
</dbReference>
<comment type="similarity">
    <text evidence="1">Belongs to the polysaccharide lyase 8 family.</text>
</comment>
<dbReference type="Gene3D" id="2.70.98.10">
    <property type="match status" value="1"/>
</dbReference>
<reference evidence="9" key="1">
    <citation type="journal article" date="2014" name="Proc. Natl. Acad. Sci. U.S.A.">
        <title>Extensive sampling of basidiomycete genomes demonstrates inadequacy of the white-rot/brown-rot paradigm for wood decay fungi.</title>
        <authorList>
            <person name="Riley R."/>
            <person name="Salamov A.A."/>
            <person name="Brown D.W."/>
            <person name="Nagy L.G."/>
            <person name="Floudas D."/>
            <person name="Held B.W."/>
            <person name="Levasseur A."/>
            <person name="Lombard V."/>
            <person name="Morin E."/>
            <person name="Otillar R."/>
            <person name="Lindquist E.A."/>
            <person name="Sun H."/>
            <person name="LaButti K.M."/>
            <person name="Schmutz J."/>
            <person name="Jabbour D."/>
            <person name="Luo H."/>
            <person name="Baker S.E."/>
            <person name="Pisabarro A.G."/>
            <person name="Walton J.D."/>
            <person name="Blanchette R.A."/>
            <person name="Henrissat B."/>
            <person name="Martin F."/>
            <person name="Cullen D."/>
            <person name="Hibbett D.S."/>
            <person name="Grigoriev I.V."/>
        </authorList>
    </citation>
    <scope>NUCLEOTIDE SEQUENCE [LARGE SCALE GENOMIC DNA]</scope>
    <source>
        <strain evidence="9">CBS 339.88</strain>
    </source>
</reference>
<gene>
    <name evidence="8" type="ORF">GALMADRAFT_312284</name>
</gene>
<dbReference type="InterPro" id="IPR003159">
    <property type="entry name" value="Lyase_8_central_dom"/>
</dbReference>
<keyword evidence="3" id="KW-0456">Lyase</keyword>
<dbReference type="SUPFAM" id="SSF48230">
    <property type="entry name" value="Chondroitin AC/alginate lyase"/>
    <property type="match status" value="1"/>
</dbReference>
<name>A0A067TPE5_GALM3</name>
<dbReference type="GO" id="GO:0030246">
    <property type="term" value="F:carbohydrate binding"/>
    <property type="evidence" value="ECO:0007669"/>
    <property type="project" value="InterPro"/>
</dbReference>
<evidence type="ECO:0000259" key="5">
    <source>
        <dbReference type="Pfam" id="PF02278"/>
    </source>
</evidence>
<sequence length="793" mass="84176">MLTINHKASRGVDHAGTRFSTNSEEEAPSLPHSNMKQITAALLSLSVLLAQTSLVSSDDIGLAGQQRLSVIVGSTTGATSISAWLSTLGPNGKWPDSEIDYTTGCSAQTASWPAQSHWSRINTLAAAWHGGLRNADQFVGSASLRGSINLAMSFWFSNDFTTAACLDSGGTSACPCTTPGFWNTNWDSNVILIPGWVGQVCLLLGGSLTATESAGCQRITSRAYGTFQTGINGVSAITGSNTLDIASIGIDLGLATANASLLSDAYTRVHQELTIKDGSKVDGIRADGSFGQHAGILYNGNYGKDYANDLYNLELTAAGTVFQAPTPSRSAFITLLLANQWMIFRNVVTNVLHWDYSVLGRFITLPVADDQTTASIKTNLTQMQALGQLWGSPEITQAFNALFSSSTSANAALLNGNRMFYANDYMVQRGTGYVTTLRMFSQRTQNTECVNTQNPFGFHLSDGAVYNYLTGNEYEDIFAAWDWNLVPGITVDYGATSLDCNTARKTGTQPFVGGASDGTIGVAAMRYETPTTKTLNWRKTWFFLNDDVQFVMLARLTSTTTAPVFSVLDQRRQDGPAFVNGVQSTSGNFSSAASLWHGGIGYAFSTSDPSTSLSLSLATTTGSWQSIGSSLQPPATVSMFAAWLNHIDTATAISYTIFPATTQASFQQKLAASKLRSVRNDGSISALLDTSHNIAMLVFWVDAGGSVTIPSAASGTAALTVKANGNSIIILNLNTWSITLSDPTQSLTSLILNFTLGSGTIPSGWTSSFKAVSMTVSLPSGGIAGSSIQQSLF</sequence>
<evidence type="ECO:0000256" key="1">
    <source>
        <dbReference type="ARBA" id="ARBA00006699"/>
    </source>
</evidence>
<dbReference type="Proteomes" id="UP000027222">
    <property type="component" value="Unassembled WGS sequence"/>
</dbReference>
<organism evidence="8 9">
    <name type="scientific">Galerina marginata (strain CBS 339.88)</name>
    <dbReference type="NCBI Taxonomy" id="685588"/>
    <lineage>
        <taxon>Eukaryota</taxon>
        <taxon>Fungi</taxon>
        <taxon>Dikarya</taxon>
        <taxon>Basidiomycota</taxon>
        <taxon>Agaricomycotina</taxon>
        <taxon>Agaricomycetes</taxon>
        <taxon>Agaricomycetidae</taxon>
        <taxon>Agaricales</taxon>
        <taxon>Agaricineae</taxon>
        <taxon>Strophariaceae</taxon>
        <taxon>Galerina</taxon>
    </lineage>
</organism>
<feature type="domain" description="Polysaccharide lyase family 8 central" evidence="5">
    <location>
        <begin position="417"/>
        <end position="661"/>
    </location>
</feature>
<evidence type="ECO:0000313" key="9">
    <source>
        <dbReference type="Proteomes" id="UP000027222"/>
    </source>
</evidence>
<dbReference type="AlphaFoldDB" id="A0A067TPE5"/>
<dbReference type="EMBL" id="KL142367">
    <property type="protein sequence ID" value="KDR85026.1"/>
    <property type="molecule type" value="Genomic_DNA"/>
</dbReference>
<feature type="domain" description="Polysaccharide lyase family 8 C-terminal" evidence="6">
    <location>
        <begin position="678"/>
        <end position="750"/>
    </location>
</feature>
<feature type="domain" description="Polysaccharide lyase 8 N-terminal alpha-helical" evidence="7">
    <location>
        <begin position="184"/>
        <end position="334"/>
    </location>
</feature>
<dbReference type="Pfam" id="PF08124">
    <property type="entry name" value="Lyase_8_N"/>
    <property type="match status" value="1"/>
</dbReference>
<dbReference type="GO" id="GO:0016837">
    <property type="term" value="F:carbon-oxygen lyase activity, acting on polysaccharides"/>
    <property type="evidence" value="ECO:0007669"/>
    <property type="project" value="UniProtKB-ARBA"/>
</dbReference>
<dbReference type="Gene3D" id="1.50.10.100">
    <property type="entry name" value="Chondroitin AC/alginate lyase"/>
    <property type="match status" value="1"/>
</dbReference>
<dbReference type="OrthoDB" id="5980780at2759"/>
<dbReference type="InterPro" id="IPR038970">
    <property type="entry name" value="Lyase_8"/>
</dbReference>
<keyword evidence="9" id="KW-1185">Reference proteome</keyword>
<evidence type="ECO:0000259" key="6">
    <source>
        <dbReference type="Pfam" id="PF02884"/>
    </source>
</evidence>
<protein>
    <recommendedName>
        <fullName evidence="10">Polysaccharide lyase family 8 protein</fullName>
    </recommendedName>
</protein>
<dbReference type="InterPro" id="IPR012970">
    <property type="entry name" value="Lyase_8_alpha_N"/>
</dbReference>
<dbReference type="Gene3D" id="2.60.220.10">
    <property type="entry name" value="Polysaccharide lyase family 8-like, C-terminal"/>
    <property type="match status" value="1"/>
</dbReference>
<accession>A0A067TPE5</accession>
<dbReference type="GO" id="GO:0005975">
    <property type="term" value="P:carbohydrate metabolic process"/>
    <property type="evidence" value="ECO:0007669"/>
    <property type="project" value="InterPro"/>
</dbReference>
<evidence type="ECO:0008006" key="10">
    <source>
        <dbReference type="Google" id="ProtNLM"/>
    </source>
</evidence>
<keyword evidence="2" id="KW-0732">Signal</keyword>
<proteinExistence type="inferred from homology"/>
<evidence type="ECO:0000259" key="7">
    <source>
        <dbReference type="Pfam" id="PF08124"/>
    </source>
</evidence>
<evidence type="ECO:0000256" key="4">
    <source>
        <dbReference type="SAM" id="MobiDB-lite"/>
    </source>
</evidence>
<evidence type="ECO:0000256" key="3">
    <source>
        <dbReference type="ARBA" id="ARBA00023239"/>
    </source>
</evidence>
<dbReference type="HOGENOM" id="CLU_004172_3_0_1"/>
<dbReference type="PANTHER" id="PTHR38481">
    <property type="entry name" value="HYALURONATE LYASE"/>
    <property type="match status" value="1"/>
</dbReference>
<dbReference type="Pfam" id="PF02278">
    <property type="entry name" value="Lyase_8"/>
    <property type="match status" value="1"/>
</dbReference>
<dbReference type="InterPro" id="IPR011071">
    <property type="entry name" value="Lyase_8-like_C"/>
</dbReference>
<evidence type="ECO:0000256" key="2">
    <source>
        <dbReference type="ARBA" id="ARBA00022729"/>
    </source>
</evidence>
<dbReference type="InterPro" id="IPR008929">
    <property type="entry name" value="Chondroitin_lyas"/>
</dbReference>
<evidence type="ECO:0000313" key="8">
    <source>
        <dbReference type="EMBL" id="KDR85026.1"/>
    </source>
</evidence>
<feature type="region of interest" description="Disordered" evidence="4">
    <location>
        <begin position="1"/>
        <end position="31"/>
    </location>
</feature>